<dbReference type="KEGG" id="spar:SPRG_03504"/>
<evidence type="ECO:0000256" key="2">
    <source>
        <dbReference type="SAM" id="SignalP"/>
    </source>
</evidence>
<dbReference type="PANTHER" id="PTHR30289">
    <property type="entry name" value="UNCHARACTERIZED PROTEIN YBCL-RELATED"/>
    <property type="match status" value="1"/>
</dbReference>
<dbReference type="Gene3D" id="2.60.120.260">
    <property type="entry name" value="Galactose-binding domain-like"/>
    <property type="match status" value="1"/>
</dbReference>
<gene>
    <name evidence="4" type="ORF">SPRG_03504</name>
</gene>
<feature type="chain" id="PRO_5001634844" description="YHYH domain-containing protein" evidence="2">
    <location>
        <begin position="18"/>
        <end position="4604"/>
    </location>
</feature>
<sequence>MRILAWLLLPLAARGDAAVPRAAYVNSIGNVGAVQNIRLEADLAIPAGRELQLPINVPPIVMAVNSNAPAKVVSVTTTHADGHVGVGEVIDISVQFNSAIDVVGAPGLVLRTGCHSQACRVPEIQTFICRATSGAFAIAFNGQAVANVPYNATPSMLREYLRRLTCIAEVTVVYDAGVSACSFRGTTVHVTFDRVNFVGVDGDLPPLTTDARNTGGSNTTLVHHTFPVLLSPVATEIQAGVCVVDRTATFLGAGPSVVRFRYIVQPGDATADLEYAGTDALLLRSGDSIANHGTTIAANTKLPVPGRPPAWATGGTSSLGVNAAIVVNTSTPVVLSVSSNTPNGIYGVGQLIEIGITMSLPVAFTGAPFLVLATGVNPAACPIVRVDGGGTILVAQYVVGPGHTSRDLSYVSPASLVLNAGDSIRRLSTSPTTDANVTLPTNGRPGSLFVTKDIVIESTPPYVTSVYAMSPPGAYTAGDVLQLAVTFSRPVSVVGAPAFQVSTGSNDLFPGFVVETVPTNGNPCVFTFPSDLDLSWIPAGFRVSIGNQLFTVVSVVGPFVTMAEAYTGAPVATKTNGASPLLSIRAPGYQLATYLGGSTSQTLQFQYMVQHGDASVDLTTCSDLLFPLGASIRRQSTTPTTSVTPELPTPGSINSLDANGAVLIDATAPIVVAVTTTNRDGVYGPGQTITVLITFSYPVAVVGLGTPRVLVNTGIDRFATYVGGSGTPTLTFALTTLPTDVAVAFGALSADAIRMPNALVSVCRLSANPRLRAVLTLPSLVVGQISVDPLAPTITSVALPSTSLFRPGDNLDVLVTFTEAVDVTGVPVVALNVGAAAYVSGSGSSTLLFRYIVGLGDATALVDVASIYVVTLTAGATIQSHTTAHAACLVVQPTVALDRQLPVTSEPVVVLSVRGVSIDGLYPLGSVVTVVVTFTDPVVVPGAPRLWLATGNPNGDQPALFESVDANNVYFTYVIQAGDAASRITLSDSNALRCWNDNGLNLDPGTDAINVGATALGNAIVVGWTEGLVLRVKLSSTNPALPLWTRLDTGAGLNVDPTKAADGLACAALGAQLVCAWHETDGNAFQLHAAAFNGVVTAPTWALLSPTGLNGNAAFDAKHAASVAFNGKLYVAWAERQASSLWTLQISVWNSNVLTPTWTRIDGTLILAAASDHTFPTWQVYGARLVLSWQQSTLTTSTVRAATYNGIDNAPVWTTIDNGGLNAALTGLASRPSLSVCAGNLYAIWQETATTDPAQIHVKVYMQGTAWAAVSPSGGLNSALTIVGTLPKLACSSNDQLFASWQEATSPSTLRTSLFNSNTAPPQWTLLTAVANDNGAGNAAGASMVRTSSDLYLVWSETLPSGRLQARAAVWDALHISWKSVTYACIQRVGSAFNIPVALRLPEMHSGASLSDLSHLAIDTSVPTIVDIRSINAPAGLYGVSGTVQTIDVLAASSSLIVGGQFQLQYNGYPTACLAWNAAASDVQAALNGMSSIAVAVTVSKVASGFLAGDLFVVTFTSPTLGVQPLTVGTDCSPLSCASGLSGLACGTVVVNAAPLQPGFLDFQVVFSAPVQTSGAPPTLTIATGVATTAAAVYTQASALQYIDVGVTGTSVVAGGSYQLQYGTATTECINPFVADGAPTSLRVQLLSLPAIATLGVASIQTNRVHNGWRHTIHFATGAPLALTPAPNGVCDGLSGAVQTIDVTASGALTSGGFTVEHAAVGSPSACLSYDVSAASLQATLTALLGGIARVQVTRQNHALRHRYSITFSDITLAQHSIEVATTGCAAFTCAGGPCASSAVVANADYVVAVAATSMANFRYVVQPGDNIAQVTPHALSIGLSRAGSVPPMSVSTVLPSVVSLPPLQLYAVPMPAVVRVTPVSANGAYSTGDRIWFAVEFSQAVLVLGRPKVELNSNGVALYRSGNLTTTLLFQYTVLTGETSAQLDVFSAYSLRGRVFYYDATTSALAPATLTLPVGIGNPNSLAAQSTVSIDASIPSVVSVTSTKPAGVYGAGEVIDFTVQFSLPVTVTGAPSIALTSGGAAVFSFAGTRQHIDIGATAGITSGQYAVMYGSSQTSCINYDDVAMLQTQLLAIPAIAAIGLTSVVAAPFGVGTRITVLFASSVPYAAPLALIPVQVPQCAPLTAGVNDKALLSRGLDASLVFRYTVGVSDDTTLLDKVGAAISLNGGSIQRQSLQPSINALVTLPTVQIPAVRIVGAPPTITLVTMRTIGGLYGVAYPPVPSPATAKPGQIVFELVFSLPVVFESAVTIAMNSGGTAVVLAQVTPTTFSFVYTVQLGDVTPSLEFASPLALTGRIVTLSTSRSQVVTPLLPLLGLSGANVIQIQPTLPAAVTSITSNHSSGSIGAGEVVDVQVAFGKPVCTFSGVNIHPRLPAEGPDMVVHNALTYLAWSERSSPTQSTVYVSTFDGVEYRDITFPASGVNRDPQGDAAHPKLGVWKDGVFVTWAEDGIINVASFNGQVGAPSWTLLPFMGTNANQIAVATTPVLMEYLGALFVAWVERPVATPTASAVRVASTTAVGDWSFYDTKVGGYGLNNNPATEPTLYEFHTQLYLAWVETHATTKASSVHVAMLALGTMTWVPIPQVGVKQNATASAVTFSVLSTTNGSVFKLHWSTSGASNSQLPQLHVATVYPQYWKEDERLRGTPGVDISLTLCQGSTFAAWRRPIVGVATQAVVGVVHASGFLMLRTSSLNHNASSEVLGLKLACLPTGLGLFWTEYDGVAAKARLQTAPATLPLQWTEVLLDFPSLALTSGLVALGTDRSGSCASVLNFRLTVPALAPLIPLLNVDSLHTNRGAILEAKNAFGPANLVLFPGATDTRSLSYSTQLTIDTAPPTVVDVSTNTTAGTYGVGHVLFLFVQFSAPVTISFCATGSAAVLHFESSEPSMDGTTVRSARYVSGNTTDTLTFVYTTGAFDAFSLFDYPLTTSLQLNATCRGAIWRAASTATTAASLTLPVPGGGHSIRRVPITIRNTAPIVTNIVSANASGTYYSGDVLVVRVSFSLPVVVTGAPSLWLVVQPNGVVGDAVYVAGSGTTTLSFRYVVGTKDAGPVSLWDDRIALTGVDFTWALRLNGGSIKRLATIPSTPAIIACPAPGTPGSLDLNSQLELVSSPPRVLAVTTSKPDGTYDVGETIDLSIRFSLHVAVTGVPQLVLNANSYGTATALYTGGSGSTTLTFRYKVQWGDSANPLAYVGPDALVLVPPPALDLLPSLPLASARLLSTHPVQPADLTLPPLGPLSQVNAPTNLEQSGHFISIRTDGYRPLRVGTTASNGTYCVGQVLPLYVRFPAPVVVTGVPSLLLNVPSRATYVTGSNSDSLQFTYIVAPGDVAAALDVAAIVLSANQRITDPTGLPVSLTLPAFGSGASLRETAALGIAGVPPTVVRLVGVSASGTYAAGDSVTFAVMFSAPVVISGAAPVVTLNTGHAASYLSGSGSTSLVFQYTVLAGDNGVLDVAGSSAFAGLVLGQSTTPTTPANVAVPAPGAASSLAGTSTLTVVSIPPVVVAVAYVDVPYQSRVVCTSGDTLQIQVTFSTTVVVAPGVVPTLTLATRGATNTVATYLGGSGSRYLFFMYIVQPTDAASVLEYAASNTLMGSIYLASAVPTVLANLALPPIGRGHSLGDHAVVTVCNTCPHVVSVTSPSATIVSAGHVLTLTVTFSAPVFVESGQLQLRLAMPLERYATYANGNGSASLELSYTVQTGDDVFPVEVLNKYSLFGATVVSAATPSLVASLQLPPPGGASSLSVLTPIRIDTSPPTITHVSTTTPDGTYGPGQVISIGVTYSYPVVVTGVPTLTLALTTPSARLALYSPSTSTPTTLQFLYIVAVGDAVYRLDFMRLCSQSLLVQKLEGYDTAATGLGCLPSGSALVLNGGTIKALATTPTVDASTVLPAVNPWPLMRYVGVGNNATYASPGAGPIAPAPPQSLCTYTGEGSQFLLLSNGMPNHALPPTVQPTSYLYELARFPLVGFARRRPSGIVGILINGVPINNSAPEATVVVADTCGGAVDGLGRYMYVAAPACLAPSNGLMGFALDGFPIYAMPSRIASHLDECSGRVDRDGLYRYYLNTTLLQTSGTFLPCYKGTPVSANAAATYELAAIAGVEGFAASSINLKQLQLIPADVSGLWRNPSNVAVNTTALFLYVSSTGLPDGVFGPFPNAYNPHKIKRRAYTFVLPRSPTWSNVPTQVLPGRPIGVMLNGIPFYSYTDSSGNSLRNPATANYLILDACNGYVDGTGAYRYYAAPDCLLDALNDVAGTPSPIVGYALDGYPIYGRYDSTGAMPLGLDACNGKWHVDGSYGYHVTDAPPYTIGCFHGVVPATSGAPLYRSLSASSAITISSAPPQILDVTSQRSPGTYGEGDTVDFQVLWSAPVVVTGVPTLTLAIRNNVTSSPASAQYVAARSSATTSVFVYTVGPHEFAPSIRLASINALVLPPGASIYRQATVPTLPAVLTCPAMALVLADRVQTVATVELKVRGLYHSAANAVSAVVVHNDISASLFQPVSASSSVFGRPVPLMPSANDKTTGLGVDVAFVDMAFGPNLALGGTATQSSTFGASGAAQHAIDGNRSPFHASLGASRTSGDEPTPWWQLR</sequence>
<dbReference type="SUPFAM" id="SSF49785">
    <property type="entry name" value="Galactose-binding domain-like"/>
    <property type="match status" value="1"/>
</dbReference>
<dbReference type="OrthoDB" id="536979at2759"/>
<reference evidence="4 5" key="1">
    <citation type="journal article" date="2013" name="PLoS Genet.">
        <title>Distinctive expansion of potential virulence genes in the genome of the oomycete fish pathogen Saprolegnia parasitica.</title>
        <authorList>
            <person name="Jiang R.H."/>
            <person name="de Bruijn I."/>
            <person name="Haas B.J."/>
            <person name="Belmonte R."/>
            <person name="Lobach L."/>
            <person name="Christie J."/>
            <person name="van den Ackerveken G."/>
            <person name="Bottin A."/>
            <person name="Bulone V."/>
            <person name="Diaz-Moreno S.M."/>
            <person name="Dumas B."/>
            <person name="Fan L."/>
            <person name="Gaulin E."/>
            <person name="Govers F."/>
            <person name="Grenville-Briggs L.J."/>
            <person name="Horner N.R."/>
            <person name="Levin J.Z."/>
            <person name="Mammella M."/>
            <person name="Meijer H.J."/>
            <person name="Morris P."/>
            <person name="Nusbaum C."/>
            <person name="Oome S."/>
            <person name="Phillips A.J."/>
            <person name="van Rooyen D."/>
            <person name="Rzeszutek E."/>
            <person name="Saraiva M."/>
            <person name="Secombes C.J."/>
            <person name="Seidl M.F."/>
            <person name="Snel B."/>
            <person name="Stassen J.H."/>
            <person name="Sykes S."/>
            <person name="Tripathy S."/>
            <person name="van den Berg H."/>
            <person name="Vega-Arreguin J.C."/>
            <person name="Wawra S."/>
            <person name="Young S.K."/>
            <person name="Zeng Q."/>
            <person name="Dieguez-Uribeondo J."/>
            <person name="Russ C."/>
            <person name="Tyler B.M."/>
            <person name="van West P."/>
        </authorList>
    </citation>
    <scope>NUCLEOTIDE SEQUENCE [LARGE SCALE GENOMIC DNA]</scope>
    <source>
        <strain evidence="4 5">CBS 223.65</strain>
    </source>
</reference>
<dbReference type="Pfam" id="PF14240">
    <property type="entry name" value="YHYH"/>
    <property type="match status" value="1"/>
</dbReference>
<dbReference type="EMBL" id="KK583197">
    <property type="protein sequence ID" value="KDO31575.1"/>
    <property type="molecule type" value="Genomic_DNA"/>
</dbReference>
<evidence type="ECO:0000256" key="1">
    <source>
        <dbReference type="SAM" id="MobiDB-lite"/>
    </source>
</evidence>
<dbReference type="RefSeq" id="XP_012197482.1">
    <property type="nucleotide sequence ID" value="XM_012342092.1"/>
</dbReference>
<organism evidence="4 5">
    <name type="scientific">Saprolegnia parasitica (strain CBS 223.65)</name>
    <dbReference type="NCBI Taxonomy" id="695850"/>
    <lineage>
        <taxon>Eukaryota</taxon>
        <taxon>Sar</taxon>
        <taxon>Stramenopiles</taxon>
        <taxon>Oomycota</taxon>
        <taxon>Saprolegniomycetes</taxon>
        <taxon>Saprolegniales</taxon>
        <taxon>Saprolegniaceae</taxon>
        <taxon>Saprolegnia</taxon>
    </lineage>
</organism>
<dbReference type="InterPro" id="IPR008979">
    <property type="entry name" value="Galactose-bd-like_sf"/>
</dbReference>
<dbReference type="OMA" id="PFPNAYN"/>
<dbReference type="GeneID" id="24126006"/>
<feature type="signal peptide" evidence="2">
    <location>
        <begin position="1"/>
        <end position="17"/>
    </location>
</feature>
<dbReference type="PANTHER" id="PTHR30289:SF8">
    <property type="entry name" value="YHYH DOMAIN-CONTAINING PROTEIN"/>
    <property type="match status" value="1"/>
</dbReference>
<evidence type="ECO:0000259" key="3">
    <source>
        <dbReference type="Pfam" id="PF14240"/>
    </source>
</evidence>
<proteinExistence type="predicted"/>
<evidence type="ECO:0000313" key="4">
    <source>
        <dbReference type="EMBL" id="KDO31575.1"/>
    </source>
</evidence>
<feature type="domain" description="YHYH" evidence="3">
    <location>
        <begin position="4186"/>
        <end position="4288"/>
    </location>
</feature>
<dbReference type="STRING" id="695850.A0A067CQQ8"/>
<evidence type="ECO:0000313" key="5">
    <source>
        <dbReference type="Proteomes" id="UP000030745"/>
    </source>
</evidence>
<keyword evidence="2" id="KW-0732">Signal</keyword>
<dbReference type="VEuPathDB" id="FungiDB:SPRG_03504"/>
<feature type="region of interest" description="Disordered" evidence="1">
    <location>
        <begin position="4582"/>
        <end position="4604"/>
    </location>
</feature>
<dbReference type="InterPro" id="IPR025924">
    <property type="entry name" value="YHYH_dom"/>
</dbReference>
<accession>A0A067CQQ8</accession>
<name>A0A067CQQ8_SAPPC</name>
<protein>
    <recommendedName>
        <fullName evidence="3">YHYH domain-containing protein</fullName>
    </recommendedName>
</protein>
<dbReference type="Proteomes" id="UP000030745">
    <property type="component" value="Unassembled WGS sequence"/>
</dbReference>
<keyword evidence="5" id="KW-1185">Reference proteome</keyword>